<keyword evidence="1" id="KW-0472">Membrane</keyword>
<evidence type="ECO:0000256" key="1">
    <source>
        <dbReference type="SAM" id="Phobius"/>
    </source>
</evidence>
<feature type="transmembrane region" description="Helical" evidence="1">
    <location>
        <begin position="58"/>
        <end position="80"/>
    </location>
</feature>
<dbReference type="RefSeq" id="WP_087278073.1">
    <property type="nucleotide sequence ID" value="NZ_CP021455.1"/>
</dbReference>
<feature type="transmembrane region" description="Helical" evidence="1">
    <location>
        <begin position="6"/>
        <end position="29"/>
    </location>
</feature>
<evidence type="ECO:0000313" key="3">
    <source>
        <dbReference type="Proteomes" id="UP000196138"/>
    </source>
</evidence>
<reference evidence="2 3" key="1">
    <citation type="submission" date="2017-05" db="EMBL/GenBank/DDBJ databases">
        <authorList>
            <person name="Song R."/>
            <person name="Chenine A.L."/>
            <person name="Ruprecht R.M."/>
        </authorList>
    </citation>
    <scope>NUCLEOTIDE SEQUENCE [LARGE SCALE GENOMIC DNA]</scope>
    <source>
        <strain evidence="2 3">DSM 26136</strain>
    </source>
</reference>
<name>A0A1Y0EL90_9BURK</name>
<keyword evidence="1" id="KW-0812">Transmembrane</keyword>
<organism evidence="2 3">
    <name type="scientific">Comamonas serinivorans</name>
    <dbReference type="NCBI Taxonomy" id="1082851"/>
    <lineage>
        <taxon>Bacteria</taxon>
        <taxon>Pseudomonadati</taxon>
        <taxon>Pseudomonadota</taxon>
        <taxon>Betaproteobacteria</taxon>
        <taxon>Burkholderiales</taxon>
        <taxon>Comamonadaceae</taxon>
        <taxon>Comamonas</taxon>
    </lineage>
</organism>
<keyword evidence="3" id="KW-1185">Reference proteome</keyword>
<feature type="transmembrane region" description="Helical" evidence="1">
    <location>
        <begin position="108"/>
        <end position="133"/>
    </location>
</feature>
<dbReference type="Proteomes" id="UP000196138">
    <property type="component" value="Chromosome"/>
</dbReference>
<evidence type="ECO:0000313" key="2">
    <source>
        <dbReference type="EMBL" id="ARU04129.1"/>
    </source>
</evidence>
<dbReference type="AlphaFoldDB" id="A0A1Y0EL90"/>
<dbReference type="EMBL" id="CP021455">
    <property type="protein sequence ID" value="ARU04129.1"/>
    <property type="molecule type" value="Genomic_DNA"/>
</dbReference>
<gene>
    <name evidence="2" type="ORF">CCO03_05080</name>
</gene>
<dbReference type="KEGG" id="cser:CCO03_05080"/>
<protein>
    <submittedName>
        <fullName evidence="2">Uncharacterized protein</fullName>
    </submittedName>
</protein>
<keyword evidence="1" id="KW-1133">Transmembrane helix</keyword>
<accession>A0A1Y0EL90</accession>
<sequence>MHTYAVLSHLLLQLSVPLGALVSLCLVWARLRRTGQPLSADTGVDGEADAGWPTPGVVLLWAVIGLAALGLHVALGQALWRASIHGNLLSCGDAGCPGTWVNLSEQSLAFWLTALVYWLGCILAPLLYLCPLAQALRAHWRARQAREAPFADTAPLDHP</sequence>
<proteinExistence type="predicted"/>